<sequence length="44" mass="5340">MIKAQIQLLVIVDMKIDYLPRIEDAFVGEPKNPHREEEVQWKRY</sequence>
<dbReference type="Proteomes" id="UP000034656">
    <property type="component" value="Unassembled WGS sequence"/>
</dbReference>
<accession>A0A837HQC3</accession>
<name>A0A837HQC3_9BACT</name>
<reference evidence="1 2" key="1">
    <citation type="journal article" date="2015" name="Nature">
        <title>rRNA introns, odd ribosomes, and small enigmatic genomes across a large radiation of phyla.</title>
        <authorList>
            <person name="Brown C.T."/>
            <person name="Hug L.A."/>
            <person name="Thomas B.C."/>
            <person name="Sharon I."/>
            <person name="Castelle C.J."/>
            <person name="Singh A."/>
            <person name="Wilkins M.J."/>
            <person name="Williams K.H."/>
            <person name="Banfield J.F."/>
        </authorList>
    </citation>
    <scope>NUCLEOTIDE SEQUENCE [LARGE SCALE GENOMIC DNA]</scope>
</reference>
<dbReference type="AlphaFoldDB" id="A0A837HQC3"/>
<proteinExistence type="predicted"/>
<protein>
    <submittedName>
        <fullName evidence="1">Uncharacterized protein</fullName>
    </submittedName>
</protein>
<evidence type="ECO:0000313" key="1">
    <source>
        <dbReference type="EMBL" id="KKR19894.1"/>
    </source>
</evidence>
<comment type="caution">
    <text evidence="1">The sequence shown here is derived from an EMBL/GenBank/DDBJ whole genome shotgun (WGS) entry which is preliminary data.</text>
</comment>
<dbReference type="EMBL" id="LBXB01000013">
    <property type="protein sequence ID" value="KKR19894.1"/>
    <property type="molecule type" value="Genomic_DNA"/>
</dbReference>
<gene>
    <name evidence="1" type="ORF">UT51_C0013G0002</name>
</gene>
<organism evidence="1 2">
    <name type="scientific">Candidatus Nomurabacteria bacterium GW2011_GWC2_39_41</name>
    <dbReference type="NCBI Taxonomy" id="1618754"/>
    <lineage>
        <taxon>Bacteria</taxon>
        <taxon>Candidatus Nomuraibacteriota</taxon>
    </lineage>
</organism>
<evidence type="ECO:0000313" key="2">
    <source>
        <dbReference type="Proteomes" id="UP000034656"/>
    </source>
</evidence>